<dbReference type="InterPro" id="IPR001453">
    <property type="entry name" value="MoaB/Mog_dom"/>
</dbReference>
<evidence type="ECO:0000313" key="2">
    <source>
        <dbReference type="EMBL" id="KXB03928.1"/>
    </source>
</evidence>
<dbReference type="EMBL" id="LHYB01000056">
    <property type="protein sequence ID" value="KXB03928.1"/>
    <property type="molecule type" value="Genomic_DNA"/>
</dbReference>
<feature type="domain" description="MoaB/Mog" evidence="1">
    <location>
        <begin position="174"/>
        <end position="307"/>
    </location>
</feature>
<dbReference type="InterPro" id="IPR036425">
    <property type="entry name" value="MoaB/Mog-like_dom_sf"/>
</dbReference>
<accession>A0A133VBV1</accession>
<dbReference type="Proteomes" id="UP000070076">
    <property type="component" value="Unassembled WGS sequence"/>
</dbReference>
<evidence type="ECO:0000313" key="3">
    <source>
        <dbReference type="Proteomes" id="UP000070076"/>
    </source>
</evidence>
<evidence type="ECO:0000259" key="1">
    <source>
        <dbReference type="SMART" id="SM00852"/>
    </source>
</evidence>
<reference evidence="2 3" key="1">
    <citation type="journal article" date="2016" name="Sci. Rep.">
        <title>Metabolic traits of an uncultured archaeal lineage -MSBL1- from brine pools of the Red Sea.</title>
        <authorList>
            <person name="Mwirichia R."/>
            <person name="Alam I."/>
            <person name="Rashid M."/>
            <person name="Vinu M."/>
            <person name="Ba-Alawi W."/>
            <person name="Anthony Kamau A."/>
            <person name="Kamanda Ngugi D."/>
            <person name="Goker M."/>
            <person name="Klenk H.P."/>
            <person name="Bajic V."/>
            <person name="Stingl U."/>
        </authorList>
    </citation>
    <scope>NUCLEOTIDE SEQUENCE [LARGE SCALE GENOMIC DNA]</scope>
    <source>
        <strain evidence="2">SCGC-AAA261O19</strain>
    </source>
</reference>
<dbReference type="Gene3D" id="3.40.980.10">
    <property type="entry name" value="MoaB/Mog-like domain"/>
    <property type="match status" value="1"/>
</dbReference>
<sequence length="324" mass="35348">MKRVRVENSIGKPLAHDVIQYGPGVKRVLFTRGHLVSSEDLDELKDTGNYYVYISEGEDDKGVHEEEAALRIAQAAAGGNISLTKPDKGRVRLVSESPGLLKVKSEVVKQVNLEDDFVLATRLNNSGVRKNQEVASTKIVPLVIEEGKLERVEKILGDNKPVIEVIPPKIEKIGVIIAGKEVYEERIEDAFKPVLEEKLKPYGLTITKSIILPDDEEKIKEKIIEYKNGGLELILVTGGMAVDAGDVTANAIRGTGARVIPRGTPIFPGNMAMVAYLEDVPVLGLPACVIPDPQTSFDFFLPRALAKEEITNEDIAELGHGGLL</sequence>
<comment type="caution">
    <text evidence="2">The sequence shown here is derived from an EMBL/GenBank/DDBJ whole genome shotgun (WGS) entry which is preliminary data.</text>
</comment>
<dbReference type="SMART" id="SM00852">
    <property type="entry name" value="MoCF_biosynth"/>
    <property type="match status" value="1"/>
</dbReference>
<dbReference type="Pfam" id="PF00994">
    <property type="entry name" value="MoCF_biosynth"/>
    <property type="match status" value="1"/>
</dbReference>
<proteinExistence type="predicted"/>
<dbReference type="SUPFAM" id="SSF53218">
    <property type="entry name" value="Molybdenum cofactor biosynthesis proteins"/>
    <property type="match status" value="1"/>
</dbReference>
<dbReference type="CDD" id="cd03522">
    <property type="entry name" value="MoeA_like"/>
    <property type="match status" value="1"/>
</dbReference>
<name>A0A133VBV1_9EURY</name>
<protein>
    <recommendedName>
        <fullName evidence="1">MoaB/Mog domain-containing protein</fullName>
    </recommendedName>
</protein>
<organism evidence="2 3">
    <name type="scientific">candidate division MSBL1 archaeon SCGC-AAA261O19</name>
    <dbReference type="NCBI Taxonomy" id="1698277"/>
    <lineage>
        <taxon>Archaea</taxon>
        <taxon>Methanobacteriati</taxon>
        <taxon>Methanobacteriota</taxon>
        <taxon>candidate division MSBL1</taxon>
    </lineage>
</organism>
<gene>
    <name evidence="2" type="ORF">AKJ48_03580</name>
</gene>
<dbReference type="AlphaFoldDB" id="A0A133VBV1"/>
<keyword evidence="3" id="KW-1185">Reference proteome</keyword>